<name>A0A0B7JYB9_BIOOC</name>
<dbReference type="Pfam" id="PF12239">
    <property type="entry name" value="DUF3605"/>
    <property type="match status" value="1"/>
</dbReference>
<dbReference type="EMBL" id="CDPU01000010">
    <property type="protein sequence ID" value="CEO48247.1"/>
    <property type="molecule type" value="Genomic_DNA"/>
</dbReference>
<dbReference type="PANTHER" id="PTHR35020:SF2">
    <property type="entry name" value="N-ACETYLGLUCOSAMINE-INDUCED PROTEIN 1"/>
    <property type="match status" value="1"/>
</dbReference>
<protein>
    <recommendedName>
        <fullName evidence="2">N-acetylglucosamine-induced protein 1</fullName>
    </recommendedName>
</protein>
<organism evidence="1">
    <name type="scientific">Bionectria ochroleuca</name>
    <name type="common">Gliocladium roseum</name>
    <dbReference type="NCBI Taxonomy" id="29856"/>
    <lineage>
        <taxon>Eukaryota</taxon>
        <taxon>Fungi</taxon>
        <taxon>Dikarya</taxon>
        <taxon>Ascomycota</taxon>
        <taxon>Pezizomycotina</taxon>
        <taxon>Sordariomycetes</taxon>
        <taxon>Hypocreomycetidae</taxon>
        <taxon>Hypocreales</taxon>
        <taxon>Bionectriaceae</taxon>
        <taxon>Clonostachys</taxon>
    </lineage>
</organism>
<gene>
    <name evidence="1" type="ORF">BN869_000004304_1</name>
</gene>
<evidence type="ECO:0008006" key="2">
    <source>
        <dbReference type="Google" id="ProtNLM"/>
    </source>
</evidence>
<dbReference type="PANTHER" id="PTHR35020">
    <property type="entry name" value="N-ACETYLGLUCOSAMINE-INDUCED PROTEIN 1"/>
    <property type="match status" value="1"/>
</dbReference>
<dbReference type="GO" id="GO:0005737">
    <property type="term" value="C:cytoplasm"/>
    <property type="evidence" value="ECO:0007669"/>
    <property type="project" value="TreeGrafter"/>
</dbReference>
<dbReference type="GO" id="GO:0006044">
    <property type="term" value="P:N-acetylglucosamine metabolic process"/>
    <property type="evidence" value="ECO:0007669"/>
    <property type="project" value="TreeGrafter"/>
</dbReference>
<dbReference type="AlphaFoldDB" id="A0A0B7JYB9"/>
<dbReference type="InterPro" id="IPR022036">
    <property type="entry name" value="DUF3605"/>
</dbReference>
<evidence type="ECO:0000313" key="1">
    <source>
        <dbReference type="EMBL" id="CEO48247.1"/>
    </source>
</evidence>
<reference evidence="1" key="1">
    <citation type="submission" date="2015-01" db="EMBL/GenBank/DDBJ databases">
        <authorList>
            <person name="Durling Mikael"/>
        </authorList>
    </citation>
    <scope>NUCLEOTIDE SEQUENCE</scope>
</reference>
<proteinExistence type="predicted"/>
<accession>A0A0B7JYB9</accession>
<sequence>MTRDLPTKEDLFAENSPFPLTELDKWILAQKDEEFKKHDWEGLRKIIDANDLAAFKRTPSDLRRYMVWTRDIKAKYGSMTAYILANRLPKTWGSAPFTPTSAVPFADPSDYKVLLNDWPYALEPGITHLVVWSRTPIPVDSDKGDLTPESRALIQGFVQKHFIDALGAGGKDQVLWFKNWVSLQSVRALEHFHILVRDVDDDTLEKWTGERPRRGTQE</sequence>